<dbReference type="InterPro" id="IPR001434">
    <property type="entry name" value="OmcB-like_DUF11"/>
</dbReference>
<evidence type="ECO:0000259" key="1">
    <source>
        <dbReference type="Pfam" id="PF01345"/>
    </source>
</evidence>
<dbReference type="EMBL" id="LVJI01000054">
    <property type="protein sequence ID" value="OAB40361.1"/>
    <property type="molecule type" value="Genomic_DNA"/>
</dbReference>
<dbReference type="NCBIfam" id="TIGR01451">
    <property type="entry name" value="B_ant_repeat"/>
    <property type="match status" value="4"/>
</dbReference>
<feature type="domain" description="DUF11" evidence="1">
    <location>
        <begin position="206"/>
        <end position="316"/>
    </location>
</feature>
<dbReference type="Gene3D" id="2.60.40.740">
    <property type="match status" value="3"/>
</dbReference>
<evidence type="ECO:0000313" key="2">
    <source>
        <dbReference type="EMBL" id="OAB40361.1"/>
    </source>
</evidence>
<comment type="caution">
    <text evidence="2">The sequence shown here is derived from an EMBL/GenBank/DDBJ whole genome shotgun (WGS) entry which is preliminary data.</text>
</comment>
<dbReference type="InterPro" id="IPR051172">
    <property type="entry name" value="Chlamydia_OmcB"/>
</dbReference>
<dbReference type="SUPFAM" id="SSF49401">
    <property type="entry name" value="Bacterial adhesins"/>
    <property type="match status" value="1"/>
</dbReference>
<dbReference type="AlphaFoldDB" id="A0A168JAH3"/>
<feature type="domain" description="DUF11" evidence="1">
    <location>
        <begin position="333"/>
        <end position="436"/>
    </location>
</feature>
<accession>A0A168JAH3</accession>
<sequence length="490" mass="49273">MPLPQADPATGIPVGTINPSSTTTVLFSVEITTLPNPQQLVNQGSAAYSFTLPDGRTLSGSALSNSVTIPVSSPNVAVIKSTTTTATTVGDTIVYSMSITNNGIATVNNVIFTDALPAGTNFIAGSVTIDGVTRPGVSPSTGVTISSLPPGGSTTITFSVTVTSLPPSGVLNNQSSVVYTSGALSNVAFSNIVSTPVYKPIISALKSSNIVNATVGDTITYTVVVNNTGNYAATATLSDTIPTGTTFVANSVIVQGSLAPGADPALGIPLGVIASGSSLSVIFSVVITTLPPSQQLQNYASISSTYILPDGRTFNGTISSNTNQISVSSPNVLVTKSSIATDAVVGDTITYQVSITNSGIANISNVVLSDPIPAGSSFVSGSVIVDGTTYPAANPASGISLGTLAPGASFLVTFNIIVNVLPNPASLSNQASVSFTSGVFSGTSNSNTLVIPVYQPIVVILKSANTSNATVGDTITYSLNVTNTGNCLRS</sequence>
<dbReference type="PANTHER" id="PTHR34819">
    <property type="entry name" value="LARGE CYSTEINE-RICH PERIPLASMIC PROTEIN OMCB"/>
    <property type="match status" value="1"/>
</dbReference>
<feature type="domain" description="DUF11" evidence="1">
    <location>
        <begin position="76"/>
        <end position="178"/>
    </location>
</feature>
<dbReference type="Proteomes" id="UP000077355">
    <property type="component" value="Unassembled WGS sequence"/>
</dbReference>
<dbReference type="InterPro" id="IPR008966">
    <property type="entry name" value="Adhesion_dom_sf"/>
</dbReference>
<keyword evidence="3" id="KW-1185">Reference proteome</keyword>
<evidence type="ECO:0000313" key="3">
    <source>
        <dbReference type="Proteomes" id="UP000077355"/>
    </source>
</evidence>
<name>A0A168JAH3_9BACL</name>
<protein>
    <recommendedName>
        <fullName evidence="1">DUF11 domain-containing protein</fullName>
    </recommendedName>
</protein>
<organism evidence="2 3">
    <name type="scientific">Paenibacillus antarcticus</name>
    <dbReference type="NCBI Taxonomy" id="253703"/>
    <lineage>
        <taxon>Bacteria</taxon>
        <taxon>Bacillati</taxon>
        <taxon>Bacillota</taxon>
        <taxon>Bacilli</taxon>
        <taxon>Bacillales</taxon>
        <taxon>Paenibacillaceae</taxon>
        <taxon>Paenibacillus</taxon>
    </lineage>
</organism>
<dbReference type="InterPro" id="IPR047589">
    <property type="entry name" value="DUF11_rpt"/>
</dbReference>
<reference evidence="2 3" key="1">
    <citation type="submission" date="2016-03" db="EMBL/GenBank/DDBJ databases">
        <title>Draft genome sequence of Paenibacillus antarcticus CECT 5836.</title>
        <authorList>
            <person name="Shin S.-K."/>
            <person name="Yi H."/>
        </authorList>
    </citation>
    <scope>NUCLEOTIDE SEQUENCE [LARGE SCALE GENOMIC DNA]</scope>
    <source>
        <strain evidence="2 3">CECT 5836</strain>
    </source>
</reference>
<proteinExistence type="predicted"/>
<dbReference type="Pfam" id="PF01345">
    <property type="entry name" value="DUF11"/>
    <property type="match status" value="3"/>
</dbReference>
<gene>
    <name evidence="2" type="ORF">PBAT_23955</name>
</gene>
<dbReference type="PANTHER" id="PTHR34819:SF3">
    <property type="entry name" value="CELL SURFACE PROTEIN"/>
    <property type="match status" value="1"/>
</dbReference>